<accession>A0A6G0XX94</accession>
<dbReference type="EMBL" id="VJMJ01000002">
    <property type="protein sequence ID" value="KAF0745363.1"/>
    <property type="molecule type" value="Genomic_DNA"/>
</dbReference>
<comment type="caution">
    <text evidence="3">The sequence shown here is derived from an EMBL/GenBank/DDBJ whole genome shotgun (WGS) entry which is preliminary data.</text>
</comment>
<dbReference type="InterPro" id="IPR013083">
    <property type="entry name" value="Znf_RING/FYVE/PHD"/>
</dbReference>
<keyword evidence="1" id="KW-0863">Zinc-finger</keyword>
<dbReference type="Proteomes" id="UP000481153">
    <property type="component" value="Unassembled WGS sequence"/>
</dbReference>
<dbReference type="VEuPathDB" id="FungiDB:AeMF1_011965"/>
<evidence type="ECO:0000256" key="1">
    <source>
        <dbReference type="PROSITE-ProRule" id="PRU00175"/>
    </source>
</evidence>
<dbReference type="GO" id="GO:0004842">
    <property type="term" value="F:ubiquitin-protein transferase activity"/>
    <property type="evidence" value="ECO:0007669"/>
    <property type="project" value="InterPro"/>
</dbReference>
<reference evidence="3 4" key="1">
    <citation type="submission" date="2019-07" db="EMBL/GenBank/DDBJ databases">
        <title>Genomics analysis of Aphanomyces spp. identifies a new class of oomycete effector associated with host adaptation.</title>
        <authorList>
            <person name="Gaulin E."/>
        </authorList>
    </citation>
    <scope>NUCLEOTIDE SEQUENCE [LARGE SCALE GENOMIC DNA]</scope>
    <source>
        <strain evidence="3 4">ATCC 201684</strain>
    </source>
</reference>
<dbReference type="InterPro" id="IPR001841">
    <property type="entry name" value="Znf_RING"/>
</dbReference>
<dbReference type="PANTHER" id="PTHR11685">
    <property type="entry name" value="RBR FAMILY RING FINGER AND IBR DOMAIN-CONTAINING"/>
    <property type="match status" value="1"/>
</dbReference>
<organism evidence="3 4">
    <name type="scientific">Aphanomyces euteiches</name>
    <dbReference type="NCBI Taxonomy" id="100861"/>
    <lineage>
        <taxon>Eukaryota</taxon>
        <taxon>Sar</taxon>
        <taxon>Stramenopiles</taxon>
        <taxon>Oomycota</taxon>
        <taxon>Saprolegniomycetes</taxon>
        <taxon>Saprolegniales</taxon>
        <taxon>Verrucalvaceae</taxon>
        <taxon>Aphanomyces</taxon>
    </lineage>
</organism>
<evidence type="ECO:0000259" key="2">
    <source>
        <dbReference type="PROSITE" id="PS50089"/>
    </source>
</evidence>
<protein>
    <recommendedName>
        <fullName evidence="2">RING-type domain-containing protein</fullName>
    </recommendedName>
</protein>
<sequence length="529" mass="60953">MRAYIKAPRRQPDDLPRLYNLHPGIARQIVSDGCLLTVTVSVDSPHSINLLMLFVDAAPAQFTPDAKKTSTCQICFDRFVQVKIATRICGRSCRAAVCRGCLNEYIRVQTDSLPMGVLAKLKCPICIRPVNLLRWKARCPSLAHQVDAFAERVGASCSILCPSCHSSCNLLPQAAPQTDTITMKTSLVENIPLLRQRCREFCQHEATLDDLCRFVQDTFPDDYDGLMKRVVPLIHDTERRATLFLRLTRDRPFVQTSCCSADICFVCQTSGHHEGMPCKDRLPEVDDVAACPACKLTLAKGDGCDLVTCFCGFSFYWTHQVDLYRWNQLPRQYIEALAAVFRPFVYFRRLRKHIAPAVRRHPHICKYKQQLLKVCEYLRGAAHGRRFQRLVLPQIKRQVIMLDIARQKPHMLVVLAYLKRRMRQRRFMNNVLQSNAFRDEIVRRRAKHSVKMVQTHPWLKVPLALVVDFMRLLVVKARKQLSLMAMMNQLAWKRRSLDMTDEERAEIEAEKMSYMTMCLEDDDVDGSDY</sequence>
<keyword evidence="4" id="KW-1185">Reference proteome</keyword>
<keyword evidence="1" id="KW-0862">Zinc</keyword>
<dbReference type="Gene3D" id="3.30.40.10">
    <property type="entry name" value="Zinc/RING finger domain, C3HC4 (zinc finger)"/>
    <property type="match status" value="1"/>
</dbReference>
<dbReference type="InterPro" id="IPR031127">
    <property type="entry name" value="E3_UB_ligase_RBR"/>
</dbReference>
<name>A0A6G0XX94_9STRA</name>
<evidence type="ECO:0000313" key="3">
    <source>
        <dbReference type="EMBL" id="KAF0745363.1"/>
    </source>
</evidence>
<dbReference type="PROSITE" id="PS50089">
    <property type="entry name" value="ZF_RING_2"/>
    <property type="match status" value="1"/>
</dbReference>
<dbReference type="AlphaFoldDB" id="A0A6G0XX94"/>
<dbReference type="GO" id="GO:0008270">
    <property type="term" value="F:zinc ion binding"/>
    <property type="evidence" value="ECO:0007669"/>
    <property type="project" value="UniProtKB-KW"/>
</dbReference>
<feature type="domain" description="RING-type" evidence="2">
    <location>
        <begin position="72"/>
        <end position="126"/>
    </location>
</feature>
<dbReference type="SUPFAM" id="SSF57850">
    <property type="entry name" value="RING/U-box"/>
    <property type="match status" value="2"/>
</dbReference>
<keyword evidence="1" id="KW-0479">Metal-binding</keyword>
<evidence type="ECO:0000313" key="4">
    <source>
        <dbReference type="Proteomes" id="UP000481153"/>
    </source>
</evidence>
<dbReference type="GO" id="GO:0016567">
    <property type="term" value="P:protein ubiquitination"/>
    <property type="evidence" value="ECO:0007669"/>
    <property type="project" value="InterPro"/>
</dbReference>
<gene>
    <name evidence="3" type="ORF">Ae201684_000385</name>
</gene>
<proteinExistence type="predicted"/>